<dbReference type="Proteomes" id="UP000189796">
    <property type="component" value="Chromosome I"/>
</dbReference>
<evidence type="ECO:0000313" key="2">
    <source>
        <dbReference type="Proteomes" id="UP000189796"/>
    </source>
</evidence>
<protein>
    <submittedName>
        <fullName evidence="1">Uncharacterized protein</fullName>
    </submittedName>
</protein>
<sequence>MAKPKPYYKVLFRGDDSGTHYVFATTRKFWRYSEAELYSLSFAITRKPIILMVG</sequence>
<accession>A0A1M5NHD0</accession>
<dbReference type="EMBL" id="LT670817">
    <property type="protein sequence ID" value="SHG88845.1"/>
    <property type="molecule type" value="Genomic_DNA"/>
</dbReference>
<gene>
    <name evidence="1" type="ORF">SAMN05443248_2995</name>
</gene>
<reference evidence="1 2" key="1">
    <citation type="submission" date="2016-11" db="EMBL/GenBank/DDBJ databases">
        <authorList>
            <person name="Jaros S."/>
            <person name="Januszkiewicz K."/>
            <person name="Wedrychowicz H."/>
        </authorList>
    </citation>
    <scope>NUCLEOTIDE SEQUENCE [LARGE SCALE GENOMIC DNA]</scope>
    <source>
        <strain evidence="1 2">GAS138</strain>
    </source>
</reference>
<dbReference type="AlphaFoldDB" id="A0A1M5NHD0"/>
<name>A0A1M5NHD0_9BRAD</name>
<organism evidence="1 2">
    <name type="scientific">Bradyrhizobium erythrophlei</name>
    <dbReference type="NCBI Taxonomy" id="1437360"/>
    <lineage>
        <taxon>Bacteria</taxon>
        <taxon>Pseudomonadati</taxon>
        <taxon>Pseudomonadota</taxon>
        <taxon>Alphaproteobacteria</taxon>
        <taxon>Hyphomicrobiales</taxon>
        <taxon>Nitrobacteraceae</taxon>
        <taxon>Bradyrhizobium</taxon>
    </lineage>
</organism>
<evidence type="ECO:0000313" key="1">
    <source>
        <dbReference type="EMBL" id="SHG88845.1"/>
    </source>
</evidence>
<dbReference type="OrthoDB" id="9935708at2"/>
<proteinExistence type="predicted"/>
<dbReference type="RefSeq" id="WP_154072234.1">
    <property type="nucleotide sequence ID" value="NZ_LT670817.1"/>
</dbReference>